<dbReference type="Pfam" id="PF13692">
    <property type="entry name" value="Glyco_trans_1_4"/>
    <property type="match status" value="1"/>
</dbReference>
<comment type="similarity">
    <text evidence="2">Belongs to the CDP-glycerol glycerophosphotransferase family.</text>
</comment>
<evidence type="ECO:0000256" key="2">
    <source>
        <dbReference type="ARBA" id="ARBA00010488"/>
    </source>
</evidence>
<keyword evidence="6" id="KW-0472">Membrane</keyword>
<evidence type="ECO:0000256" key="5">
    <source>
        <dbReference type="ARBA" id="ARBA00022944"/>
    </source>
</evidence>
<dbReference type="InterPro" id="IPR051612">
    <property type="entry name" value="Teichoic_Acid_Biosynth"/>
</dbReference>
<evidence type="ECO:0000256" key="7">
    <source>
        <dbReference type="PROSITE-ProRule" id="PRU00339"/>
    </source>
</evidence>
<proteinExistence type="inferred from homology"/>
<evidence type="ECO:0000256" key="6">
    <source>
        <dbReference type="ARBA" id="ARBA00023136"/>
    </source>
</evidence>
<reference evidence="8" key="2">
    <citation type="submission" date="2023-04" db="EMBL/GenBank/DDBJ databases">
        <authorList>
            <person name="Sun J.-Q."/>
        </authorList>
    </citation>
    <scope>NUCLEOTIDE SEQUENCE</scope>
    <source>
        <strain evidence="8">CC-YY355</strain>
    </source>
</reference>
<name>A0ABT6MTV3_9GAMM</name>
<reference evidence="8" key="1">
    <citation type="journal article" date="2007" name="Int. J. Syst. Evol. Microbiol.">
        <title>Luteimonas composti sp. nov., a moderately thermophilic bacterium isolated from food waste.</title>
        <authorList>
            <person name="Young C.C."/>
            <person name="Kampfer P."/>
            <person name="Chen W.M."/>
            <person name="Yen W.S."/>
            <person name="Arun A.B."/>
            <person name="Lai W.A."/>
            <person name="Shen F.T."/>
            <person name="Rekha P.D."/>
            <person name="Lin K.Y."/>
            <person name="Chou J.H."/>
        </authorList>
    </citation>
    <scope>NUCLEOTIDE SEQUENCE</scope>
    <source>
        <strain evidence="8">CC-YY355</strain>
    </source>
</reference>
<keyword evidence="5" id="KW-0777">Teichoic acid biosynthesis</keyword>
<keyword evidence="4" id="KW-0808">Transferase</keyword>
<dbReference type="SMART" id="SM00028">
    <property type="entry name" value="TPR"/>
    <property type="match status" value="9"/>
</dbReference>
<dbReference type="Gene3D" id="3.40.50.11820">
    <property type="match status" value="1"/>
</dbReference>
<dbReference type="SUPFAM" id="SSF53756">
    <property type="entry name" value="UDP-Glycosyltransferase/glycogen phosphorylase"/>
    <property type="match status" value="3"/>
</dbReference>
<sequence>MKSIHFNLDPTINYGDLQDTIVSTVTDKLVEAPWSSSVGEVKSDSVNVSLFIRSPAQVFLGHSLADRNYLWARDDEGKRLVNRFQAVLVPGRWMKNRLLHSPSIRLKADQVICVGSPRIDRLRALSATMARAPSGGQLKVLWAPTYSKRNGASVSSHPEFESHLAALAEEFDVASLLHPRQRSDKRAAVDELLWADVVISDTSSIIYEAWALGKPVVFPSWLTFDRVLDRYPKSAEAHIYATGIGYHAGSFEELRDILRGGPSIGDDVDRFMDEYLDNYRSGNASTKAANALLSLAGVDLAHQTLKALKEAIDSVEQADPATSTKLTPASDRQALVDRCDDLIRRPGCDSAMLEELGELLIGLKQYDAAERAYRELLNRDWTAARGHVHLAKVLGLQSKWWQAADSLVVATTLDSTHADWFFQLGDAQERMGRFEGAIEAYRAAIAIDPGEPHWHYRLGYMLERAGRTAQADIAYGEAIRRDGSADATQFGIGVFHQKRGLWEAALRAYEMKLEQSPLVAALHYRTGMANDRLYRWQQAAQHYRNAIALETRKANPQWHYRLGFVLERQGCWQDAADAYRAAVALSAKHTAYWHYRLGYVLEQAKAFEAACGAYVRTRLEPGLRSVHALTLPKVGTGSAGWLNAQDEEHAAIQRYLSGFSASGLLARIIEKDATSALDHFRLAESLEREEKWEAAADAYRHGLLRCSDHVSSRYFRLGYVLFRAGRHEQACAAFRSTRVLQRAHGMSEEPLQKDEGLRLAASYVEYSECLPVDDKAILYESFNGSSMSCNPLAIFKRLVEHPDFRDYLHIWVLNDTSRIQESYRRLPNVVFVAKPSDGYLRHLATAKHLINNSGFPPYFIRRPEQRYLATWHGTPLKTLGKEQKYKFYDHKRTQRNFVQSTHIISPNRHTTDIQLDSYDIRPLFTGLFAETGYPRVDLTLNADDAQKARIMKRMGLSADRPVVLYAPTWRGTLDQVSFDTSRLEQDLAELSKLDCQLVFRGHSLLERVMTHDDVPGQVVPADIDTNELLSVVDVLITDYSSVFFDYLATGKPILYYIYDLEEYEEERGLYFDMEEMPGAKCRTIEDLSSALTLAIAGKGMDSEHFRRSQAAYSPHDDGNATSRVIDFFFNDASTHLVDFREADRTTVVLNGGSFQPNGITTSFVNLVKSIDRSRYDVVLGFSPNSVEGSNGNLAQFRKLPKDIYAVPRYGNMPMTLEERWIRKHHNDGSIRLEPEMRAILERSYEREFVRIFGRKRYDVAAAFSGYDAFWASILLMGRGAKRKVIYLHNDMYSEHTAKFPELQLIFDAYKYADALVSVSEQTCTHNREQLADRFALDRDKFVHCDNLINPEEILDRSSLPLEVEGDESLFDGASPVLVNIARLSVEKDHEKLIRAFAEFRKQQPHARLLILGSGPLEQHLRRVVIECGLGDSVRLLGYRINPYPYLRRAHCFVLSSNHEGQPMTLLEALVLGKPIIATDIVGNRSVLHGRPGMLVDNSIEGLADGMRRLATGPVQTGGFDWSGYQQNAINAFYEKVTGIGPAPASI</sequence>
<dbReference type="InterPro" id="IPR043149">
    <property type="entry name" value="TagF_N"/>
</dbReference>
<dbReference type="InterPro" id="IPR007554">
    <property type="entry name" value="Glycerophosphate_synth"/>
</dbReference>
<dbReference type="CDD" id="cd03811">
    <property type="entry name" value="GT4_GT28_WabH-like"/>
    <property type="match status" value="1"/>
</dbReference>
<evidence type="ECO:0000256" key="1">
    <source>
        <dbReference type="ARBA" id="ARBA00004202"/>
    </source>
</evidence>
<dbReference type="Proteomes" id="UP001160550">
    <property type="component" value="Unassembled WGS sequence"/>
</dbReference>
<dbReference type="Gene3D" id="3.40.50.12580">
    <property type="match status" value="2"/>
</dbReference>
<dbReference type="PANTHER" id="PTHR37316:SF3">
    <property type="entry name" value="TEICHOIC ACID GLYCEROL-PHOSPHATE TRANSFERASE"/>
    <property type="match status" value="1"/>
</dbReference>
<gene>
    <name evidence="8" type="ORF">QF205_13475</name>
</gene>
<organism evidence="8 9">
    <name type="scientific">Luteimonas composti</name>
    <dbReference type="NCBI Taxonomy" id="398257"/>
    <lineage>
        <taxon>Bacteria</taxon>
        <taxon>Pseudomonadati</taxon>
        <taxon>Pseudomonadota</taxon>
        <taxon>Gammaproteobacteria</taxon>
        <taxon>Lysobacterales</taxon>
        <taxon>Lysobacteraceae</taxon>
        <taxon>Luteimonas</taxon>
    </lineage>
</organism>
<dbReference type="InterPro" id="IPR019734">
    <property type="entry name" value="TPR_rpt"/>
</dbReference>
<evidence type="ECO:0000256" key="3">
    <source>
        <dbReference type="ARBA" id="ARBA00022475"/>
    </source>
</evidence>
<protein>
    <submittedName>
        <fullName evidence="8">CDP-glycerol glycerophosphotransferase family protein</fullName>
    </submittedName>
</protein>
<dbReference type="Pfam" id="PF13432">
    <property type="entry name" value="TPR_16"/>
    <property type="match status" value="2"/>
</dbReference>
<feature type="repeat" description="TPR" evidence="7">
    <location>
        <begin position="418"/>
        <end position="451"/>
    </location>
</feature>
<dbReference type="Gene3D" id="3.40.50.2000">
    <property type="entry name" value="Glycogen Phosphorylase B"/>
    <property type="match status" value="2"/>
</dbReference>
<dbReference type="RefSeq" id="WP_280943277.1">
    <property type="nucleotide sequence ID" value="NZ_JARYGX010000023.1"/>
</dbReference>
<comment type="subcellular location">
    <subcellularLocation>
        <location evidence="1">Cell membrane</location>
        <topology evidence="1">Peripheral membrane protein</topology>
    </subcellularLocation>
</comment>
<keyword evidence="9" id="KW-1185">Reference proteome</keyword>
<dbReference type="Gene3D" id="1.25.40.10">
    <property type="entry name" value="Tetratricopeptide repeat domain"/>
    <property type="match status" value="4"/>
</dbReference>
<keyword evidence="3" id="KW-1003">Cell membrane</keyword>
<dbReference type="InterPro" id="IPR011990">
    <property type="entry name" value="TPR-like_helical_dom_sf"/>
</dbReference>
<dbReference type="SUPFAM" id="SSF48452">
    <property type="entry name" value="TPR-like"/>
    <property type="match status" value="2"/>
</dbReference>
<dbReference type="Pfam" id="PF04464">
    <property type="entry name" value="Glyphos_transf"/>
    <property type="match status" value="1"/>
</dbReference>
<dbReference type="EMBL" id="JARYGX010000023">
    <property type="protein sequence ID" value="MDH7454071.1"/>
    <property type="molecule type" value="Genomic_DNA"/>
</dbReference>
<evidence type="ECO:0000256" key="4">
    <source>
        <dbReference type="ARBA" id="ARBA00022679"/>
    </source>
</evidence>
<accession>A0ABT6MTV3</accession>
<keyword evidence="7" id="KW-0802">TPR repeat</keyword>
<evidence type="ECO:0000313" key="8">
    <source>
        <dbReference type="EMBL" id="MDH7454071.1"/>
    </source>
</evidence>
<evidence type="ECO:0000313" key="9">
    <source>
        <dbReference type="Proteomes" id="UP001160550"/>
    </source>
</evidence>
<dbReference type="PANTHER" id="PTHR37316">
    <property type="entry name" value="TEICHOIC ACID GLYCEROL-PHOSPHATE PRIMASE"/>
    <property type="match status" value="1"/>
</dbReference>
<comment type="caution">
    <text evidence="8">The sequence shown here is derived from an EMBL/GenBank/DDBJ whole genome shotgun (WGS) entry which is preliminary data.</text>
</comment>
<dbReference type="InterPro" id="IPR043148">
    <property type="entry name" value="TagF_C"/>
</dbReference>
<dbReference type="PROSITE" id="PS50005">
    <property type="entry name" value="TPR"/>
    <property type="match status" value="1"/>
</dbReference>